<feature type="domain" description="Zinc finger PHD-type" evidence="5">
    <location>
        <begin position="658"/>
        <end position="717"/>
    </location>
</feature>
<evidence type="ECO:0000256" key="4">
    <source>
        <dbReference type="ARBA" id="ARBA00022833"/>
    </source>
</evidence>
<evidence type="ECO:0000259" key="5">
    <source>
        <dbReference type="SMART" id="SM00249"/>
    </source>
</evidence>
<dbReference type="OrthoDB" id="1884766at2759"/>
<dbReference type="PANTHER" id="PTHR32410:SF153">
    <property type="entry name" value="CHP-RICH ZINC FINGER PROTEIN-LIKE-RELATED"/>
    <property type="match status" value="1"/>
</dbReference>
<accession>A0A6D2HG31</accession>
<keyword evidence="1" id="KW-0479">Metal-binding</keyword>
<name>A0A6D2HG31_9BRAS</name>
<dbReference type="AlphaFoldDB" id="A0A6D2HG31"/>
<reference evidence="6" key="1">
    <citation type="submission" date="2020-01" db="EMBL/GenBank/DDBJ databases">
        <authorList>
            <person name="Mishra B."/>
        </authorList>
    </citation>
    <scope>NUCLEOTIDE SEQUENCE [LARGE SCALE GENOMIC DNA]</scope>
</reference>
<keyword evidence="3" id="KW-0863">Zinc-finger</keyword>
<organism evidence="6 7">
    <name type="scientific">Microthlaspi erraticum</name>
    <dbReference type="NCBI Taxonomy" id="1685480"/>
    <lineage>
        <taxon>Eukaryota</taxon>
        <taxon>Viridiplantae</taxon>
        <taxon>Streptophyta</taxon>
        <taxon>Embryophyta</taxon>
        <taxon>Tracheophyta</taxon>
        <taxon>Spermatophyta</taxon>
        <taxon>Magnoliopsida</taxon>
        <taxon>eudicotyledons</taxon>
        <taxon>Gunneridae</taxon>
        <taxon>Pentapetalae</taxon>
        <taxon>rosids</taxon>
        <taxon>malvids</taxon>
        <taxon>Brassicales</taxon>
        <taxon>Brassicaceae</taxon>
        <taxon>Coluteocarpeae</taxon>
        <taxon>Microthlaspi</taxon>
    </lineage>
</organism>
<dbReference type="Proteomes" id="UP000467841">
    <property type="component" value="Unassembled WGS sequence"/>
</dbReference>
<dbReference type="GO" id="GO:0008270">
    <property type="term" value="F:zinc ion binding"/>
    <property type="evidence" value="ECO:0007669"/>
    <property type="project" value="UniProtKB-KW"/>
</dbReference>
<comment type="caution">
    <text evidence="6">The sequence shown here is derived from an EMBL/GenBank/DDBJ whole genome shotgun (WGS) entry which is preliminary data.</text>
</comment>
<keyword evidence="7" id="KW-1185">Reference proteome</keyword>
<proteinExistence type="predicted"/>
<dbReference type="EMBL" id="CACVBM020000122">
    <property type="protein sequence ID" value="CAA7014789.1"/>
    <property type="molecule type" value="Genomic_DNA"/>
</dbReference>
<sequence length="937" mass="108001">MSRRKSMDTRSESKLLSQVTQIISLTRATDWYSNPPIEWNLKSVSLLIQIISFVIAMDLDSQPKPESEFMSLIAQTKSVCKSMVSDHSQPKPLPEVISLITSLTTTNINDSVSVRKLESHIIHITSFASSSKLNSDLMSLISETISLFKSSDLESYKPLPELMSLVTQMIKMKSQLVSLIPDTMSLHPEPELVSLIHQIFTFFVNSMDSKSQSQQIKPMDPTSDFEKKLFSLVAPLVSREDSDPGVESQIIQIISLVNSMYPRRDRNSVESQLMSLISQVIFVFKSMDLDSQPKPLSELISFISLRISGGDSIEDSESEIMSLIGETKSLNPEPELISLIYQILSLVNSIATAPYFQDIIFLYPQEEVRMEQGKFHVDEQVSWRSNSKWGCFAETWQEFRLEYSLYRSSGRYFRCRNCNGKYHREHNTAPVEIKHPLHPKHSLGLVLLQSPNETRKCYCCDKILSQVFYYCWACDIAINFDCAREQPVLYIDRPKWHDHTLAFFPSEASLICNLCALVGSTSCPFYTCPPCNFVVHQSCLRLPRVIKISRHPHHRISFTPSFVQGDWVCGVCRRNINNDYGGYSCIKDACSFAAHSKCATQSNVWDGIDLEGFPEEIEEEEVEPFVTIGEGIIQHFSHPDHHLRLDENKGRDYDENKLCQACIMPIYFGNFYSCIHCDFILHEACAKLPRKLYHPIHPHLLTLVVEFDRKKSCLACPWMYTSGFFYECDICERKYGEEVQYFMLHVQCATISEPLVHESHMDPLFLTSKPGEQRICSVCQESDHKHTETFNCIECDFALCFKCATLPQKVRYKHDKHELTLSYGKESTSTYWCELCERKINPKKRLYMCEEYCCVTLHIECLIGIDLYMKPGSSYFIQGEKIDVLPNNRHMCRPFCRVCKKRCLYKTALKQSRYSWGIYCSTRCLLDKLDSYKLKKR</sequence>
<feature type="domain" description="Zinc finger PHD-type" evidence="5">
    <location>
        <begin position="511"/>
        <end position="573"/>
    </location>
</feature>
<dbReference type="PANTHER" id="PTHR32410">
    <property type="entry name" value="CYSTEINE/HISTIDINE-RICH C1 DOMAIN FAMILY PROTEIN"/>
    <property type="match status" value="1"/>
</dbReference>
<evidence type="ECO:0000256" key="1">
    <source>
        <dbReference type="ARBA" id="ARBA00022723"/>
    </source>
</evidence>
<dbReference type="InterPro" id="IPR001965">
    <property type="entry name" value="Znf_PHD"/>
</dbReference>
<dbReference type="InterPro" id="IPR004146">
    <property type="entry name" value="DC1"/>
</dbReference>
<keyword evidence="2" id="KW-0677">Repeat</keyword>
<evidence type="ECO:0000313" key="6">
    <source>
        <dbReference type="EMBL" id="CAA7014789.1"/>
    </source>
</evidence>
<dbReference type="Pfam" id="PF22926">
    <property type="entry name" value="C1-like_CT"/>
    <property type="match status" value="1"/>
</dbReference>
<evidence type="ECO:0000256" key="3">
    <source>
        <dbReference type="ARBA" id="ARBA00022771"/>
    </source>
</evidence>
<feature type="domain" description="Zinc finger PHD-type" evidence="5">
    <location>
        <begin position="775"/>
        <end position="837"/>
    </location>
</feature>
<dbReference type="InterPro" id="IPR053192">
    <property type="entry name" value="Vacuole_Formation_Reg"/>
</dbReference>
<dbReference type="InterPro" id="IPR054483">
    <property type="entry name" value="DC1-like_CT"/>
</dbReference>
<dbReference type="InterPro" id="IPR046349">
    <property type="entry name" value="C1-like_sf"/>
</dbReference>
<evidence type="ECO:0000256" key="2">
    <source>
        <dbReference type="ARBA" id="ARBA00022737"/>
    </source>
</evidence>
<dbReference type="SMART" id="SM00249">
    <property type="entry name" value="PHD"/>
    <property type="match status" value="3"/>
</dbReference>
<keyword evidence="4" id="KW-0862">Zinc</keyword>
<dbReference type="SUPFAM" id="SSF57889">
    <property type="entry name" value="Cysteine-rich domain"/>
    <property type="match status" value="4"/>
</dbReference>
<evidence type="ECO:0000313" key="7">
    <source>
        <dbReference type="Proteomes" id="UP000467841"/>
    </source>
</evidence>
<gene>
    <name evidence="6" type="ORF">MERR_LOCUS2024</name>
</gene>
<protein>
    <recommendedName>
        <fullName evidence="5">Zinc finger PHD-type domain-containing protein</fullName>
    </recommendedName>
</protein>
<dbReference type="Pfam" id="PF03107">
    <property type="entry name" value="C1_2"/>
    <property type="match status" value="6"/>
</dbReference>